<comment type="caution">
    <text evidence="6">The sequence shown here is derived from an EMBL/GenBank/DDBJ whole genome shotgun (WGS) entry which is preliminary data.</text>
</comment>
<dbReference type="SUPFAM" id="SSF46689">
    <property type="entry name" value="Homeodomain-like"/>
    <property type="match status" value="1"/>
</dbReference>
<dbReference type="Gene3D" id="1.10.357.10">
    <property type="entry name" value="Tetracycline Repressor, domain 2"/>
    <property type="match status" value="1"/>
</dbReference>
<dbReference type="PANTHER" id="PTHR30055">
    <property type="entry name" value="HTH-TYPE TRANSCRIPTIONAL REGULATOR RUTR"/>
    <property type="match status" value="1"/>
</dbReference>
<dbReference type="InterPro" id="IPR001647">
    <property type="entry name" value="HTH_TetR"/>
</dbReference>
<dbReference type="Proteomes" id="UP001221189">
    <property type="component" value="Unassembled WGS sequence"/>
</dbReference>
<keyword evidence="3" id="KW-0804">Transcription</keyword>
<dbReference type="InterPro" id="IPR050109">
    <property type="entry name" value="HTH-type_TetR-like_transc_reg"/>
</dbReference>
<accession>A0ABT5KEF5</accession>
<dbReference type="RefSeq" id="WP_273599659.1">
    <property type="nucleotide sequence ID" value="NZ_JAQQXT010000003.1"/>
</dbReference>
<sequence>MNDSEKQADSTSSALSVPERLLLAAKQFFLSDEYHQVSTRRIAEAAKVNTAMIRYYFGNKEGLYEEMIRAALTPILDALDSDTLTTRQGYIDYLRTYYRTMSATPELPKLMFKVVALSEGPGRRFVQQLLERGQKRGARRLDEMQQSGLQQAGLDPDLLRLAFTSLAMMPMLLRENFEAQMERPMDEAFLDRLAEFNGQMFALALTSAVTQGPQEQAP</sequence>
<dbReference type="InterPro" id="IPR009057">
    <property type="entry name" value="Homeodomain-like_sf"/>
</dbReference>
<dbReference type="PROSITE" id="PS50977">
    <property type="entry name" value="HTH_TETR_2"/>
    <property type="match status" value="1"/>
</dbReference>
<dbReference type="PANTHER" id="PTHR30055:SF234">
    <property type="entry name" value="HTH-TYPE TRANSCRIPTIONAL REGULATOR BETI"/>
    <property type="match status" value="1"/>
</dbReference>
<evidence type="ECO:0000256" key="3">
    <source>
        <dbReference type="ARBA" id="ARBA00023163"/>
    </source>
</evidence>
<dbReference type="Pfam" id="PF00440">
    <property type="entry name" value="TetR_N"/>
    <property type="match status" value="1"/>
</dbReference>
<evidence type="ECO:0000259" key="5">
    <source>
        <dbReference type="PROSITE" id="PS50977"/>
    </source>
</evidence>
<proteinExistence type="predicted"/>
<feature type="DNA-binding region" description="H-T-H motif" evidence="4">
    <location>
        <begin position="38"/>
        <end position="57"/>
    </location>
</feature>
<gene>
    <name evidence="6" type="ORF">PRZ03_07230</name>
</gene>
<dbReference type="InterPro" id="IPR036271">
    <property type="entry name" value="Tet_transcr_reg_TetR-rel_C_sf"/>
</dbReference>
<evidence type="ECO:0000256" key="1">
    <source>
        <dbReference type="ARBA" id="ARBA00023015"/>
    </source>
</evidence>
<evidence type="ECO:0000256" key="4">
    <source>
        <dbReference type="PROSITE-ProRule" id="PRU00335"/>
    </source>
</evidence>
<dbReference type="SUPFAM" id="SSF48498">
    <property type="entry name" value="Tetracyclin repressor-like, C-terminal domain"/>
    <property type="match status" value="1"/>
</dbReference>
<feature type="domain" description="HTH tetR-type" evidence="5">
    <location>
        <begin position="15"/>
        <end position="75"/>
    </location>
</feature>
<organism evidence="6 7">
    <name type="scientific">Roseateles albus</name>
    <dbReference type="NCBI Taxonomy" id="2987525"/>
    <lineage>
        <taxon>Bacteria</taxon>
        <taxon>Pseudomonadati</taxon>
        <taxon>Pseudomonadota</taxon>
        <taxon>Betaproteobacteria</taxon>
        <taxon>Burkholderiales</taxon>
        <taxon>Sphaerotilaceae</taxon>
        <taxon>Roseateles</taxon>
    </lineage>
</organism>
<evidence type="ECO:0000256" key="2">
    <source>
        <dbReference type="ARBA" id="ARBA00023125"/>
    </source>
</evidence>
<keyword evidence="7" id="KW-1185">Reference proteome</keyword>
<evidence type="ECO:0000313" key="7">
    <source>
        <dbReference type="Proteomes" id="UP001221189"/>
    </source>
</evidence>
<keyword evidence="2 4" id="KW-0238">DNA-binding</keyword>
<reference evidence="6 7" key="1">
    <citation type="submission" date="2022-10" db="EMBL/GenBank/DDBJ databases">
        <title>Paucibacter sp. hw1 Genome sequencing.</title>
        <authorList>
            <person name="Park S."/>
        </authorList>
    </citation>
    <scope>NUCLEOTIDE SEQUENCE [LARGE SCALE GENOMIC DNA]</scope>
    <source>
        <strain evidence="7">hw1</strain>
    </source>
</reference>
<keyword evidence="1" id="KW-0805">Transcription regulation</keyword>
<name>A0ABT5KEF5_9BURK</name>
<dbReference type="EMBL" id="JAQQXT010000003">
    <property type="protein sequence ID" value="MDC8771360.1"/>
    <property type="molecule type" value="Genomic_DNA"/>
</dbReference>
<evidence type="ECO:0000313" key="6">
    <source>
        <dbReference type="EMBL" id="MDC8771360.1"/>
    </source>
</evidence>
<protein>
    <submittedName>
        <fullName evidence="6">TetR/AcrR family transcriptional regulator</fullName>
    </submittedName>
</protein>